<dbReference type="InterPro" id="IPR004183">
    <property type="entry name" value="Xdiol_dOase_suB"/>
</dbReference>
<keyword evidence="2" id="KW-0223">Dioxygenase</keyword>
<dbReference type="Proteomes" id="UP000028880">
    <property type="component" value="Unassembled WGS sequence"/>
</dbReference>
<dbReference type="Pfam" id="PF02900">
    <property type="entry name" value="LigB"/>
    <property type="match status" value="1"/>
</dbReference>
<protein>
    <submittedName>
        <fullName evidence="2">3-(2,3-dihydroxyphenyl)propionate dioxygenase</fullName>
    </submittedName>
</protein>
<organism evidence="2">
    <name type="scientific">Mycobacterium triplex</name>
    <dbReference type="NCBI Taxonomy" id="47839"/>
    <lineage>
        <taxon>Bacteria</taxon>
        <taxon>Bacillati</taxon>
        <taxon>Actinomycetota</taxon>
        <taxon>Actinomycetes</taxon>
        <taxon>Mycobacteriales</taxon>
        <taxon>Mycobacteriaceae</taxon>
        <taxon>Mycobacterium</taxon>
        <taxon>Mycobacterium simiae complex</taxon>
    </lineage>
</organism>
<name>A0A024K7I1_9MYCO</name>
<accession>A0A024K7I1</accession>
<dbReference type="AlphaFoldDB" id="A0A024K7I1"/>
<feature type="domain" description="Extradiol ring-cleavage dioxygenase class III enzyme subunit B" evidence="1">
    <location>
        <begin position="50"/>
        <end position="299"/>
    </location>
</feature>
<reference evidence="2" key="2">
    <citation type="submission" date="2014-04" db="EMBL/GenBank/DDBJ databases">
        <authorList>
            <person name="Urmite Genomes U."/>
        </authorList>
    </citation>
    <scope>NUCLEOTIDE SEQUENCE</scope>
    <source>
        <strain evidence="2">DSM 44626</strain>
    </source>
</reference>
<reference evidence="2" key="1">
    <citation type="journal article" date="2014" name="Genome Announc.">
        <title>Draft Genome Sequence of Mycobacterium triplex DSM 44626.</title>
        <authorList>
            <person name="Sassi M."/>
            <person name="Croce O."/>
            <person name="Robert C."/>
            <person name="Raoult D."/>
            <person name="Drancourt M."/>
        </authorList>
    </citation>
    <scope>NUCLEOTIDE SEQUENCE [LARGE SCALE GENOMIC DNA]</scope>
    <source>
        <strain evidence="2">DSM 44626</strain>
    </source>
</reference>
<evidence type="ECO:0000259" key="1">
    <source>
        <dbReference type="Pfam" id="PF02900"/>
    </source>
</evidence>
<dbReference type="GO" id="GO:0008198">
    <property type="term" value="F:ferrous iron binding"/>
    <property type="evidence" value="ECO:0007669"/>
    <property type="project" value="InterPro"/>
</dbReference>
<dbReference type="Gene3D" id="3.40.830.10">
    <property type="entry name" value="LigB-like"/>
    <property type="match status" value="1"/>
</dbReference>
<sequence length="313" mass="33190">MQWPDRDSSNIGVTSSEEVMSVTSERLVVCASHSPGKERDVEHAFGRRFRSALTSAAEQAQKFDPDVVIVFGGDHRRAFRHVVPAFGVALSASILAEGGHPAGDLDVPSKLARELCEHLLSAGFDVAACRDIGLDHAFAQPVRDLLGELAIKPVIPVPVNCATAPLPNGRRVAEFGAEVGRFLDGIAERVLVIGTGGLSHSPPSLEVDTYDLSDEDRARMIAEGMADARTKIRPDWDGEVLDAMSKWDVAALVQLVDTAHSRAGAGANEVRTWLAAGAAGGGRPVTPLVYEPVPEWITGMAVAASHLTSPAVI</sequence>
<keyword evidence="2" id="KW-0560">Oxidoreductase</keyword>
<dbReference type="HOGENOM" id="CLU_078149_0_0_11"/>
<dbReference type="EMBL" id="HG964447">
    <property type="protein sequence ID" value="CDO91532.1"/>
    <property type="molecule type" value="Genomic_DNA"/>
</dbReference>
<dbReference type="GO" id="GO:0016702">
    <property type="term" value="F:oxidoreductase activity, acting on single donors with incorporation of molecular oxygen, incorporation of two atoms of oxygen"/>
    <property type="evidence" value="ECO:0007669"/>
    <property type="project" value="UniProtKB-ARBA"/>
</dbReference>
<dbReference type="SUPFAM" id="SSF53213">
    <property type="entry name" value="LigB-like"/>
    <property type="match status" value="1"/>
</dbReference>
<dbReference type="eggNOG" id="COG3384">
    <property type="taxonomic scope" value="Bacteria"/>
</dbReference>
<dbReference type="STRING" id="47839.BN973_05941"/>
<proteinExistence type="predicted"/>
<dbReference type="NCBIfam" id="NF009909">
    <property type="entry name" value="PRK13370.1-3"/>
    <property type="match status" value="1"/>
</dbReference>
<gene>
    <name evidence="2" type="ORF">BN973_05941</name>
</gene>
<evidence type="ECO:0000313" key="2">
    <source>
        <dbReference type="EMBL" id="CDO91532.1"/>
    </source>
</evidence>